<feature type="coiled-coil region" evidence="1">
    <location>
        <begin position="1064"/>
        <end position="1112"/>
    </location>
</feature>
<feature type="region of interest" description="Disordered" evidence="2">
    <location>
        <begin position="1848"/>
        <end position="1873"/>
    </location>
</feature>
<dbReference type="FunCoup" id="A5K656">
    <property type="interactions" value="315"/>
</dbReference>
<dbReference type="EMBL" id="AAKM01000006">
    <property type="protein sequence ID" value="EDL45391.1"/>
    <property type="molecule type" value="Genomic_DNA"/>
</dbReference>
<protein>
    <submittedName>
        <fullName evidence="3">Uncharacterized protein</fullName>
    </submittedName>
</protein>
<feature type="compositionally biased region" description="Basic and acidic residues" evidence="2">
    <location>
        <begin position="945"/>
        <end position="954"/>
    </location>
</feature>
<feature type="compositionally biased region" description="Basic residues" evidence="2">
    <location>
        <begin position="932"/>
        <end position="944"/>
    </location>
</feature>
<keyword evidence="4" id="KW-1185">Reference proteome</keyword>
<feature type="region of interest" description="Disordered" evidence="2">
    <location>
        <begin position="971"/>
        <end position="996"/>
    </location>
</feature>
<sequence>MKKKNFSEKMNSFLESKKKREENLSSVEEKKKKKFDKSNFTERRNDELAKNAVHVIAGGGGIHRTDYTKQVMRCVEAHAEGRSGATPQGENKCDEQYSQANGRETQQKGSSNRYNYTNNVVTIERNSHTEPTVGKESEESYVGRTDELSLHNAINHPMEKMKKLRIKTTHRYLSKAEDASYKLVKDYHREVDKCIEEIKSETFLKANLLKSEMESILTQVERLTQEALDLKWDGDPPPRGENSQGEMKRYHSYVTRYTHLMESKLCEKFIPTNGEAVEALPMNDPPSMKDHSENIKKKCILNEIKKEVDRRGEDIKEKWECVQNLFTKLNEKIKNFISHFERKHEMATNKLSDNTQRMESQMKEKIFYSTEEASQLVGTEMERAKQFFLDFLTHFNDYVTETYNYVYQKYHRCECVFRRDILRQQSYRDVCCVYATISKNYLHGLPADKVFNRLMATLEGNYNAVYARRVGLPPDQFFAGFLAAPQGGGAAYGEAADGDAVDSNAAKLHQRHCADVYQRQNQHYEEYLQRYEEIKAEVVRYREVVLHTFFHLDNFAAATAAVTAAETAAETTATAGGRPLLREAPKKAPPKWRKKEKGAGKENLPPKWNAQGEVKREDRPEGEPSKGKHPKEGNHREGSHREGSHREGSHREDDPMEGNPMQGNHMEDDPNGEAQKNDEHSHETILAQICKHKSAFIKCTENILANYNLMNLRDDYFILSFFSILETLKSEILMMSSHVESEMKASIHQCCERNRLFLCHFDTLLREYNSVVRRCLKCKDHLVMLKLIADKEEAKKKLESCASRGEEEARTTNETLVAQSKRLWGDFFFAALSKAKVIGAEGEAPSARRANERSGTNDTPGEGKHTHLKGQQKTTPDENEKNIIRQLVGPKHTYMYDEDTIWHHTYISYRSNMMGLLHPGRDVGAYLQRSVKGKARPAKQTGKKASHEAHKKESTIRSNIAQIRREYIQQKGEANRGSHPNEEVNPGGTHSGETTYSLPQITTKSLPDELLYNEDLLKKLFQSFTSSYYERFKETLFEHLLKAKMKSERECTKWCQQMGVDSFEEQLRRDDEKIKEVAVKLEEKFKTNKEAFENASQKLSLLVREYEQVTKEDWGDYQKFKDSIRQVEHTLDGGGSGGGNGSGNGSGSGNGNDNDCDDALPSRYAHLVETLKASFKSLREHLLRGEKKLRAEIKRVETYSTMLIRTGQTNVDLGTIETVLCNSNHLLLSVRQKRQDVENAFNANVYIFNNKFRAISSRTVNRGTPSGTAPPPTDRQMIHYLIAKEEIKNNLLIFYLLVYQIRVCMGQSGGEGEESGGTPHPGERKAGQPAYTFRQSLKVERSPRGERAAKAAKAVKAASLVSAASPLSALLPVNAVNGAKFPNGASPQTPQDKFPRVQNCIYQIGTFRKIQKIYQLDLAREDSLVSNFFLSRLIGPQLPHLVFCKGTGMQESPDDCLTFGLFNNRGKEQPGEKGIDQLGKQPAAEGSSCETVPLEKCPPKADPGDEIETSASNTKPIVSSAERGTPSGGKVKRSGKGTSEGEKLTRMSKETDPQEGNRGKKGELHISNDHPPDASSYGENELFRKEYLDVKFFLYTCAYIIHLISNVIQTTPPKGSPKGPPKERQPTYSHSLFISYDLSHAIYKSNLLIDKIENKKVQMTDLVVNKKAMSPLVFCADHISRRTELIHLFKFEKETVAKLFERTFAQLRGLHFVSGNDTHVRKIHSEYADDLTTLATYLKALSKKAAYFTFRCIYKRHEALSTERINTMQKNLLQAFKELNERLKVTDTGESTASHVAKRKEAIKSLLHSYVAAIRGMLTSHLSYLHANLSNNAIFFVHLLSLLPAGPPSSGSGPHGGDPPPEKANGKGASNARAANAKGATNVAFLKIHHVDISADYDLSDIAKKIDKAYGPTGHQGQADSGAKRKAGAEVLYLPYSEENLYVAKKLENKMDKYRGKLYAHMAEALDGKKKEVIKLISSDVKEHRRYYE</sequence>
<feature type="compositionally biased region" description="Basic and acidic residues" evidence="2">
    <location>
        <begin position="1539"/>
        <end position="1572"/>
    </location>
</feature>
<feature type="region of interest" description="Disordered" evidence="2">
    <location>
        <begin position="80"/>
        <end position="113"/>
    </location>
</feature>
<feature type="compositionally biased region" description="Polar residues" evidence="2">
    <location>
        <begin position="96"/>
        <end position="113"/>
    </location>
</feature>
<dbReference type="RefSeq" id="XP_001615118.1">
    <property type="nucleotide sequence ID" value="XM_001615068.1"/>
</dbReference>
<evidence type="ECO:0000256" key="2">
    <source>
        <dbReference type="SAM" id="MobiDB-lite"/>
    </source>
</evidence>
<reference evidence="3 4" key="1">
    <citation type="journal article" date="2008" name="Nature">
        <title>Comparative genomics of the neglected human malaria parasite Plasmodium vivax.</title>
        <authorList>
            <person name="Carlton J.M."/>
            <person name="Adams J.H."/>
            <person name="Silva J.C."/>
            <person name="Bidwell S.L."/>
            <person name="Lorenzi H."/>
            <person name="Caler E."/>
            <person name="Crabtree J."/>
            <person name="Angiuoli S.V."/>
            <person name="Merino E.F."/>
            <person name="Amedeo P."/>
            <person name="Cheng Q."/>
            <person name="Coulson R.M."/>
            <person name="Crabb B.S."/>
            <person name="Del Portillo H.A."/>
            <person name="Essien K."/>
            <person name="Feldblyum T.V."/>
            <person name="Fernandez-Becerra C."/>
            <person name="Gilson P.R."/>
            <person name="Gueye A.H."/>
            <person name="Guo X."/>
            <person name="Kang'a S."/>
            <person name="Kooij T.W."/>
            <person name="Korsinczky M."/>
            <person name="Meyer E.V."/>
            <person name="Nene V."/>
            <person name="Paulsen I."/>
            <person name="White O."/>
            <person name="Ralph S.A."/>
            <person name="Ren Q."/>
            <person name="Sargeant T.J."/>
            <person name="Salzberg S.L."/>
            <person name="Stoeckert C.J."/>
            <person name="Sullivan S.A."/>
            <person name="Yamamoto M.M."/>
            <person name="Hoffman S.L."/>
            <person name="Wortman J.R."/>
            <person name="Gardner M.J."/>
            <person name="Galinski M.R."/>
            <person name="Barnwell J.W."/>
            <person name="Fraser-Liggett C.M."/>
        </authorList>
    </citation>
    <scope>NUCLEOTIDE SEQUENCE [LARGE SCALE GENOMIC DNA]</scope>
    <source>
        <strain evidence="3 4">Salvador I</strain>
    </source>
</reference>
<feature type="region of interest" description="Disordered" evidence="2">
    <location>
        <begin position="932"/>
        <end position="954"/>
    </location>
</feature>
<proteinExistence type="predicted"/>
<feature type="coiled-coil region" evidence="1">
    <location>
        <begin position="514"/>
        <end position="544"/>
    </location>
</feature>
<feature type="region of interest" description="Disordered" evidence="2">
    <location>
        <begin position="1467"/>
        <end position="1577"/>
    </location>
</feature>
<feature type="compositionally biased region" description="Gly residues" evidence="2">
    <location>
        <begin position="1132"/>
        <end position="1150"/>
    </location>
</feature>
<keyword evidence="1" id="KW-0175">Coiled coil</keyword>
<feature type="compositionally biased region" description="Basic and acidic residues" evidence="2">
    <location>
        <begin position="971"/>
        <end position="982"/>
    </location>
</feature>
<evidence type="ECO:0000313" key="3">
    <source>
        <dbReference type="EMBL" id="EDL45391.1"/>
    </source>
</evidence>
<dbReference type="InParanoid" id="A5K656"/>
<dbReference type="VEuPathDB" id="PlasmoDB:PVX_090130"/>
<organism evidence="3 4">
    <name type="scientific">Plasmodium vivax (strain Salvador I)</name>
    <dbReference type="NCBI Taxonomy" id="126793"/>
    <lineage>
        <taxon>Eukaryota</taxon>
        <taxon>Sar</taxon>
        <taxon>Alveolata</taxon>
        <taxon>Apicomplexa</taxon>
        <taxon>Aconoidasida</taxon>
        <taxon>Haemosporida</taxon>
        <taxon>Plasmodiidae</taxon>
        <taxon>Plasmodium</taxon>
        <taxon>Plasmodium (Plasmodium)</taxon>
    </lineage>
</organism>
<name>A5K656_PLAVS</name>
<feature type="region of interest" description="Disordered" evidence="2">
    <location>
        <begin position="840"/>
        <end position="880"/>
    </location>
</feature>
<feature type="region of interest" description="Disordered" evidence="2">
    <location>
        <begin position="1"/>
        <end position="38"/>
    </location>
</feature>
<gene>
    <name evidence="3" type="ORF">PVX_090130</name>
</gene>
<accession>A5K656</accession>
<feature type="region of interest" description="Disordered" evidence="2">
    <location>
        <begin position="571"/>
        <end position="680"/>
    </location>
</feature>
<comment type="caution">
    <text evidence="3">The sequence shown here is derived from an EMBL/GenBank/DDBJ whole genome shotgun (WGS) entry which is preliminary data.</text>
</comment>
<dbReference type="KEGG" id="pvx:PVX_090130"/>
<evidence type="ECO:0000256" key="1">
    <source>
        <dbReference type="SAM" id="Coils"/>
    </source>
</evidence>
<feature type="compositionally biased region" description="Basic and acidic residues" evidence="2">
    <location>
        <begin position="15"/>
        <end position="38"/>
    </location>
</feature>
<dbReference type="OMA" id="VDVMNEM"/>
<dbReference type="PhylomeDB" id="A5K656"/>
<evidence type="ECO:0000313" key="4">
    <source>
        <dbReference type="Proteomes" id="UP000008333"/>
    </source>
</evidence>
<feature type="region of interest" description="Disordered" evidence="2">
    <location>
        <begin position="1129"/>
        <end position="1157"/>
    </location>
</feature>
<dbReference type="Proteomes" id="UP000008333">
    <property type="component" value="Unassembled WGS sequence"/>
</dbReference>
<dbReference type="GeneID" id="5474409"/>
<feature type="compositionally biased region" description="Basic and acidic residues" evidence="2">
    <location>
        <begin position="613"/>
        <end position="653"/>
    </location>
</feature>
<feature type="region of interest" description="Disordered" evidence="2">
    <location>
        <begin position="1309"/>
        <end position="1332"/>
    </location>
</feature>